<dbReference type="Pfam" id="PF00069">
    <property type="entry name" value="Pkinase"/>
    <property type="match status" value="1"/>
</dbReference>
<dbReference type="STRING" id="6277.A0A498RYE3"/>
<keyword evidence="1" id="KW-0067">ATP-binding</keyword>
<sequence length="365" mass="42609">MIDYGHMEENGEGVRDGARAMVKRCMDVLVLFRLKSLKIKHVKSIMAAEEQCITENNDNDLIICHRYRLVHKIGNGTFGTVLLGIDLYDHSEVAMKLETKARNNTLLHEYHIYKNFKEEIGFPKVRWCGNQGDFNILVMELLGPSLEDLFNFCSRIFSLKTVLLLADQLLSRLQALHLAGIIHRDIKPDNFAMGLGTKHNIVHLIDMGLCEKYLIPEESEVHMESEKKHSFCGTIRFASPNAHRGFALSPRDDLISLAYTLIYFLKGELPWFKYKTHSKEKYMELAGHLKNRLTVEELCDNCPEEFKTFLKYCYELKIDETPDYGRMRQIFWMLFVKRQFILDNMFDWNLYRYARNLEKETDGSG</sequence>
<keyword evidence="1" id="KW-0547">Nucleotide-binding</keyword>
<feature type="domain" description="Protein kinase" evidence="2">
    <location>
        <begin position="67"/>
        <end position="336"/>
    </location>
</feature>
<proteinExistence type="predicted"/>
<dbReference type="EMBL" id="UPTC01000045">
    <property type="protein sequence ID" value="VBB25843.1"/>
    <property type="molecule type" value="Genomic_DNA"/>
</dbReference>
<keyword evidence="4" id="KW-1185">Reference proteome</keyword>
<evidence type="ECO:0000313" key="3">
    <source>
        <dbReference type="EMBL" id="VBB25843.1"/>
    </source>
</evidence>
<dbReference type="PANTHER" id="PTHR11909">
    <property type="entry name" value="CASEIN KINASE-RELATED"/>
    <property type="match status" value="1"/>
</dbReference>
<dbReference type="SUPFAM" id="SSF56112">
    <property type="entry name" value="Protein kinase-like (PK-like)"/>
    <property type="match status" value="1"/>
</dbReference>
<dbReference type="PROSITE" id="PS00107">
    <property type="entry name" value="PROTEIN_KINASE_ATP"/>
    <property type="match status" value="1"/>
</dbReference>
<feature type="binding site" evidence="1">
    <location>
        <position position="96"/>
    </location>
    <ligand>
        <name>ATP</name>
        <dbReference type="ChEBI" id="CHEBI:30616"/>
    </ligand>
</feature>
<dbReference type="InterPro" id="IPR050235">
    <property type="entry name" value="CK1_Ser-Thr_kinase"/>
</dbReference>
<protein>
    <recommendedName>
        <fullName evidence="2">Protein kinase domain-containing protein</fullName>
    </recommendedName>
</protein>
<dbReference type="InterPro" id="IPR000719">
    <property type="entry name" value="Prot_kinase_dom"/>
</dbReference>
<evidence type="ECO:0000259" key="2">
    <source>
        <dbReference type="PROSITE" id="PS50011"/>
    </source>
</evidence>
<gene>
    <name evidence="3" type="ORF">NAV_LOCUS673</name>
</gene>
<dbReference type="AlphaFoldDB" id="A0A498RYE3"/>
<dbReference type="InterPro" id="IPR017441">
    <property type="entry name" value="Protein_kinase_ATP_BS"/>
</dbReference>
<organism evidence="3 4">
    <name type="scientific">Acanthocheilonema viteae</name>
    <name type="common">Filarial nematode worm</name>
    <name type="synonym">Dipetalonema viteae</name>
    <dbReference type="NCBI Taxonomy" id="6277"/>
    <lineage>
        <taxon>Eukaryota</taxon>
        <taxon>Metazoa</taxon>
        <taxon>Ecdysozoa</taxon>
        <taxon>Nematoda</taxon>
        <taxon>Chromadorea</taxon>
        <taxon>Rhabditida</taxon>
        <taxon>Spirurina</taxon>
        <taxon>Spiruromorpha</taxon>
        <taxon>Filarioidea</taxon>
        <taxon>Onchocercidae</taxon>
        <taxon>Acanthocheilonema</taxon>
    </lineage>
</organism>
<dbReference type="Gene3D" id="1.10.510.10">
    <property type="entry name" value="Transferase(Phosphotransferase) domain 1"/>
    <property type="match status" value="1"/>
</dbReference>
<dbReference type="Proteomes" id="UP000276991">
    <property type="component" value="Unassembled WGS sequence"/>
</dbReference>
<dbReference type="GO" id="GO:0004672">
    <property type="term" value="F:protein kinase activity"/>
    <property type="evidence" value="ECO:0007669"/>
    <property type="project" value="InterPro"/>
</dbReference>
<evidence type="ECO:0000256" key="1">
    <source>
        <dbReference type="PROSITE-ProRule" id="PRU10141"/>
    </source>
</evidence>
<dbReference type="SMART" id="SM00220">
    <property type="entry name" value="S_TKc"/>
    <property type="match status" value="1"/>
</dbReference>
<evidence type="ECO:0000313" key="4">
    <source>
        <dbReference type="Proteomes" id="UP000276991"/>
    </source>
</evidence>
<reference evidence="3 4" key="1">
    <citation type="submission" date="2018-08" db="EMBL/GenBank/DDBJ databases">
        <authorList>
            <person name="Laetsch R D."/>
            <person name="Stevens L."/>
            <person name="Kumar S."/>
            <person name="Blaxter L. M."/>
        </authorList>
    </citation>
    <scope>NUCLEOTIDE SEQUENCE [LARGE SCALE GENOMIC DNA]</scope>
</reference>
<name>A0A498RYE3_ACAVI</name>
<dbReference type="InterPro" id="IPR011009">
    <property type="entry name" value="Kinase-like_dom_sf"/>
</dbReference>
<dbReference type="CDD" id="cd14016">
    <property type="entry name" value="STKc_CK1"/>
    <property type="match status" value="1"/>
</dbReference>
<accession>A0A498RYE3</accession>
<dbReference type="GO" id="GO:0005524">
    <property type="term" value="F:ATP binding"/>
    <property type="evidence" value="ECO:0007669"/>
    <property type="project" value="UniProtKB-UniRule"/>
</dbReference>
<dbReference type="PROSITE" id="PS50011">
    <property type="entry name" value="PROTEIN_KINASE_DOM"/>
    <property type="match status" value="1"/>
</dbReference>
<dbReference type="OrthoDB" id="5811053at2759"/>